<dbReference type="Gene3D" id="1.10.10.10">
    <property type="entry name" value="Winged helix-like DNA-binding domain superfamily/Winged helix DNA-binding domain"/>
    <property type="match status" value="1"/>
</dbReference>
<dbReference type="Proteomes" id="UP000265715">
    <property type="component" value="Unassembled WGS sequence"/>
</dbReference>
<gene>
    <name evidence="1" type="ORF">Mterra_03283</name>
</gene>
<dbReference type="RefSeq" id="WP_170159713.1">
    <property type="nucleotide sequence ID" value="NZ_QXDL01000189.1"/>
</dbReference>
<reference evidence="1 2" key="1">
    <citation type="submission" date="2018-08" db="EMBL/GenBank/DDBJ databases">
        <title>Meiothermus terrae DSM 26712 genome sequencing project.</title>
        <authorList>
            <person name="Da Costa M.S."/>
            <person name="Albuquerque L."/>
            <person name="Raposo P."/>
            <person name="Froufe H.J.C."/>
            <person name="Barroso C.S."/>
            <person name="Egas C."/>
        </authorList>
    </citation>
    <scope>NUCLEOTIDE SEQUENCE [LARGE SCALE GENOMIC DNA]</scope>
    <source>
        <strain evidence="1 2">DSM 26712</strain>
    </source>
</reference>
<dbReference type="InterPro" id="IPR036388">
    <property type="entry name" value="WH-like_DNA-bd_sf"/>
</dbReference>
<name>A0A399EG65_9DEIN</name>
<comment type="caution">
    <text evidence="1">The sequence shown here is derived from an EMBL/GenBank/DDBJ whole genome shotgun (WGS) entry which is preliminary data.</text>
</comment>
<evidence type="ECO:0000313" key="1">
    <source>
        <dbReference type="EMBL" id="RIH81271.1"/>
    </source>
</evidence>
<dbReference type="Pfam" id="PF12840">
    <property type="entry name" value="HTH_20"/>
    <property type="match status" value="1"/>
</dbReference>
<proteinExistence type="predicted"/>
<dbReference type="InterPro" id="IPR036390">
    <property type="entry name" value="WH_DNA-bd_sf"/>
</dbReference>
<accession>A0A399EG65</accession>
<protein>
    <submittedName>
        <fullName evidence="1">Helix-turn-helix domain protein</fullName>
    </submittedName>
</protein>
<dbReference type="EMBL" id="QXDL01000189">
    <property type="protein sequence ID" value="RIH81271.1"/>
    <property type="molecule type" value="Genomic_DNA"/>
</dbReference>
<organism evidence="1 2">
    <name type="scientific">Calidithermus terrae</name>
    <dbReference type="NCBI Taxonomy" id="1408545"/>
    <lineage>
        <taxon>Bacteria</taxon>
        <taxon>Thermotogati</taxon>
        <taxon>Deinococcota</taxon>
        <taxon>Deinococci</taxon>
        <taxon>Thermales</taxon>
        <taxon>Thermaceae</taxon>
        <taxon>Calidithermus</taxon>
    </lineage>
</organism>
<dbReference type="AlphaFoldDB" id="A0A399EG65"/>
<keyword evidence="2" id="KW-1185">Reference proteome</keyword>
<sequence>MKEEISSRQLKLLLVRENQRILDRLLKSPGSAQELVEQLGLDMNRVHYRLRQMQAAGLVRVREERRRKGRAVKVYEAAQERFLIPFSASTAASIEELMQQVYHEAMDRFVHNLIRQFARYDPEWGVFAQPDERGNLSMAFGLFNPEPGAPWRAELRERILGEWGGLSLTPQQAKDFIRELRALREKYRRMAPLEGRPHMVGLFVVEGVA</sequence>
<dbReference type="SUPFAM" id="SSF46785">
    <property type="entry name" value="Winged helix' DNA-binding domain"/>
    <property type="match status" value="1"/>
</dbReference>
<evidence type="ECO:0000313" key="2">
    <source>
        <dbReference type="Proteomes" id="UP000265715"/>
    </source>
</evidence>